<dbReference type="Proteomes" id="UP001607302">
    <property type="component" value="Unassembled WGS sequence"/>
</dbReference>
<sequence>MTRHYQFLVFMLSDVTTLMIDQILLCVIELVYISSLIMSLAFSPIMITGALVFPLTMAGIIEASTTRKPFTPYTLNFGSTTAVGSFLGPILHVPTG</sequence>
<comment type="caution">
    <text evidence="2">The sequence shown here is derived from an EMBL/GenBank/DDBJ whole genome shotgun (WGS) entry which is preliminary data.</text>
</comment>
<organism evidence="2 3">
    <name type="scientific">Vespula squamosa</name>
    <name type="common">Southern yellow jacket</name>
    <name type="synonym">Wasp</name>
    <dbReference type="NCBI Taxonomy" id="30214"/>
    <lineage>
        <taxon>Eukaryota</taxon>
        <taxon>Metazoa</taxon>
        <taxon>Ecdysozoa</taxon>
        <taxon>Arthropoda</taxon>
        <taxon>Hexapoda</taxon>
        <taxon>Insecta</taxon>
        <taxon>Pterygota</taxon>
        <taxon>Neoptera</taxon>
        <taxon>Endopterygota</taxon>
        <taxon>Hymenoptera</taxon>
        <taxon>Apocrita</taxon>
        <taxon>Aculeata</taxon>
        <taxon>Vespoidea</taxon>
        <taxon>Vespidae</taxon>
        <taxon>Vespinae</taxon>
        <taxon>Vespula</taxon>
    </lineage>
</organism>
<dbReference type="EMBL" id="JAUDFV010000154">
    <property type="protein sequence ID" value="KAL2716010.1"/>
    <property type="molecule type" value="Genomic_DNA"/>
</dbReference>
<evidence type="ECO:0000256" key="1">
    <source>
        <dbReference type="SAM" id="Phobius"/>
    </source>
</evidence>
<feature type="transmembrane region" description="Helical" evidence="1">
    <location>
        <begin position="73"/>
        <end position="93"/>
    </location>
</feature>
<gene>
    <name evidence="2" type="ORF">V1478_013686</name>
</gene>
<accession>A0ABD2A5X4</accession>
<evidence type="ECO:0000313" key="2">
    <source>
        <dbReference type="EMBL" id="KAL2716010.1"/>
    </source>
</evidence>
<keyword evidence="3" id="KW-1185">Reference proteome</keyword>
<protein>
    <submittedName>
        <fullName evidence="2">Uncharacterized protein</fullName>
    </submittedName>
</protein>
<keyword evidence="1" id="KW-1133">Transmembrane helix</keyword>
<keyword evidence="1" id="KW-0472">Membrane</keyword>
<evidence type="ECO:0000313" key="3">
    <source>
        <dbReference type="Proteomes" id="UP001607302"/>
    </source>
</evidence>
<feature type="transmembrane region" description="Helical" evidence="1">
    <location>
        <begin position="7"/>
        <end position="33"/>
    </location>
</feature>
<proteinExistence type="predicted"/>
<dbReference type="AlphaFoldDB" id="A0ABD2A5X4"/>
<name>A0ABD2A5X4_VESSQ</name>
<reference evidence="2 3" key="1">
    <citation type="journal article" date="2024" name="Ann. Entomol. Soc. Am.">
        <title>Genomic analyses of the southern and eastern yellowjacket wasps (Hymenoptera: Vespidae) reveal evolutionary signatures of social life.</title>
        <authorList>
            <person name="Catto M.A."/>
            <person name="Caine P.B."/>
            <person name="Orr S.E."/>
            <person name="Hunt B.G."/>
            <person name="Goodisman M.A.D."/>
        </authorList>
    </citation>
    <scope>NUCLEOTIDE SEQUENCE [LARGE SCALE GENOMIC DNA]</scope>
    <source>
        <strain evidence="2">233</strain>
        <tissue evidence="2">Head and thorax</tissue>
    </source>
</reference>
<keyword evidence="1" id="KW-0812">Transmembrane</keyword>
<feature type="transmembrane region" description="Helical" evidence="1">
    <location>
        <begin position="39"/>
        <end position="61"/>
    </location>
</feature>